<evidence type="ECO:0000313" key="2">
    <source>
        <dbReference type="Proteomes" id="UP000232003"/>
    </source>
</evidence>
<reference evidence="1 2" key="1">
    <citation type="submission" date="2017-11" db="EMBL/GenBank/DDBJ databases">
        <title>Complete genome of a free-living desiccation-tolerant cyanobacterium and its photosynthetic adaptation to extreme terrestrial habitat.</title>
        <authorList>
            <person name="Shang J."/>
        </authorList>
    </citation>
    <scope>NUCLEOTIDE SEQUENCE [LARGE SCALE GENOMIC DNA]</scope>
    <source>
        <strain evidence="1 2">CCNUN1</strain>
    </source>
</reference>
<protein>
    <submittedName>
        <fullName evidence="1">Uncharacterized protein</fullName>
    </submittedName>
</protein>
<dbReference type="Proteomes" id="UP000232003">
    <property type="component" value="Chromosome"/>
</dbReference>
<proteinExistence type="predicted"/>
<dbReference type="RefSeq" id="WP_100898165.1">
    <property type="nucleotide sequence ID" value="NZ_CAWNNC010000001.1"/>
</dbReference>
<name>A0A2K8SL69_9NOSO</name>
<gene>
    <name evidence="1" type="ORF">COO91_02058</name>
</gene>
<organism evidence="1 2">
    <name type="scientific">Nostoc flagelliforme CCNUN1</name>
    <dbReference type="NCBI Taxonomy" id="2038116"/>
    <lineage>
        <taxon>Bacteria</taxon>
        <taxon>Bacillati</taxon>
        <taxon>Cyanobacteriota</taxon>
        <taxon>Cyanophyceae</taxon>
        <taxon>Nostocales</taxon>
        <taxon>Nostocaceae</taxon>
        <taxon>Nostoc</taxon>
    </lineage>
</organism>
<dbReference type="KEGG" id="nfl:COO91_02058"/>
<accession>A0A2K8SL69</accession>
<keyword evidence="2" id="KW-1185">Reference proteome</keyword>
<evidence type="ECO:0000313" key="1">
    <source>
        <dbReference type="EMBL" id="AUB36157.1"/>
    </source>
</evidence>
<dbReference type="OrthoDB" id="9917502at2"/>
<dbReference type="EMBL" id="CP024785">
    <property type="protein sequence ID" value="AUB36157.1"/>
    <property type="molecule type" value="Genomic_DNA"/>
</dbReference>
<dbReference type="AlphaFoldDB" id="A0A2K8SL69"/>
<sequence length="95" mass="10347">MSEVEALDQAVMLNRSAFFNKIREAQTAIDRRQEQQVKIISFDTSLGGFNVKHPDGTLGFAKAISNSSNLYKGAYVSLVRPGGTQTAIIDTTPRG</sequence>